<keyword evidence="8" id="KW-1185">Reference proteome</keyword>
<keyword evidence="3" id="KW-0472">Membrane</keyword>
<dbReference type="PANTHER" id="PTHR43649">
    <property type="entry name" value="ARABINOSE-BINDING PROTEIN-RELATED"/>
    <property type="match status" value="1"/>
</dbReference>
<dbReference type="InterPro" id="IPR006059">
    <property type="entry name" value="SBP"/>
</dbReference>
<dbReference type="Proteomes" id="UP000309676">
    <property type="component" value="Unassembled WGS sequence"/>
</dbReference>
<dbReference type="PANTHER" id="PTHR43649:SF33">
    <property type="entry name" value="POLYGALACTURONAN_RHAMNOGALACTURONAN-BINDING PROTEIN YTCQ"/>
    <property type="match status" value="1"/>
</dbReference>
<organism evidence="7 8">
    <name type="scientific">Paenibacillus antri</name>
    <dbReference type="NCBI Taxonomy" id="2582848"/>
    <lineage>
        <taxon>Bacteria</taxon>
        <taxon>Bacillati</taxon>
        <taxon>Bacillota</taxon>
        <taxon>Bacilli</taxon>
        <taxon>Bacillales</taxon>
        <taxon>Paenibacillaceae</taxon>
        <taxon>Paenibacillus</taxon>
    </lineage>
</organism>
<feature type="signal peptide" evidence="6">
    <location>
        <begin position="1"/>
        <end position="37"/>
    </location>
</feature>
<proteinExistence type="predicted"/>
<name>A0A5R9G9Q5_9BACL</name>
<keyword evidence="4" id="KW-0564">Palmitate</keyword>
<dbReference type="InterPro" id="IPR050490">
    <property type="entry name" value="Bact_solute-bd_prot1"/>
</dbReference>
<reference evidence="7 8" key="1">
    <citation type="submission" date="2019-05" db="EMBL/GenBank/DDBJ databases">
        <authorList>
            <person name="Narsing Rao M.P."/>
            <person name="Li W.J."/>
        </authorList>
    </citation>
    <scope>NUCLEOTIDE SEQUENCE [LARGE SCALE GENOMIC DNA]</scope>
    <source>
        <strain evidence="7 8">SYSU_K30003</strain>
    </source>
</reference>
<evidence type="ECO:0000313" key="7">
    <source>
        <dbReference type="EMBL" id="TLS51829.1"/>
    </source>
</evidence>
<comment type="caution">
    <text evidence="7">The sequence shown here is derived from an EMBL/GenBank/DDBJ whole genome shotgun (WGS) entry which is preliminary data.</text>
</comment>
<evidence type="ECO:0000313" key="8">
    <source>
        <dbReference type="Proteomes" id="UP000309676"/>
    </source>
</evidence>
<evidence type="ECO:0000256" key="6">
    <source>
        <dbReference type="SAM" id="SignalP"/>
    </source>
</evidence>
<protein>
    <submittedName>
        <fullName evidence="7">Extracellular solute-binding protein</fullName>
    </submittedName>
</protein>
<accession>A0A5R9G9Q5</accession>
<dbReference type="EMBL" id="VCIW01000007">
    <property type="protein sequence ID" value="TLS51829.1"/>
    <property type="molecule type" value="Genomic_DNA"/>
</dbReference>
<keyword evidence="2 6" id="KW-0732">Signal</keyword>
<evidence type="ECO:0000256" key="2">
    <source>
        <dbReference type="ARBA" id="ARBA00022729"/>
    </source>
</evidence>
<dbReference type="Gene3D" id="3.40.190.10">
    <property type="entry name" value="Periplasmic binding protein-like II"/>
    <property type="match status" value="2"/>
</dbReference>
<evidence type="ECO:0000256" key="3">
    <source>
        <dbReference type="ARBA" id="ARBA00023136"/>
    </source>
</evidence>
<evidence type="ECO:0000256" key="1">
    <source>
        <dbReference type="ARBA" id="ARBA00022475"/>
    </source>
</evidence>
<keyword evidence="5" id="KW-0449">Lipoprotein</keyword>
<keyword evidence="1" id="KW-1003">Cell membrane</keyword>
<evidence type="ECO:0000256" key="4">
    <source>
        <dbReference type="ARBA" id="ARBA00023139"/>
    </source>
</evidence>
<dbReference type="SUPFAM" id="SSF53850">
    <property type="entry name" value="Periplasmic binding protein-like II"/>
    <property type="match status" value="1"/>
</dbReference>
<sequence length="539" mass="59920">MRSNQSEGSGRRTMDKIKRLASISTIAAMAFVTAACANGPSQQSTEGGETSGGEPITLKMLTSRAPVHGDFGNMLVWREYEALSGVHVEWEQVPDANFAEKRNILLASGDVPDAIFRAQLQNSDIMKYGADGVFIPLNDLIERHAPNLKRIFELYPEVEKGITQPDGNIYSLPFVSDFQSANYGSKLFLNEKWMGRIGAKEPTTTEEYYALLKGFKEGDANGNGAMDEVPLTAPNIDAVINALRGFWGLGNRGSAHAMVDMDEEKGELRFIPADERYRELLEYIARLYNEKLLDEEIFTMNNPKMTAKGEADTVGSFVFVNPVPIGQTTKDDYIGMNALVGPRGDRMVSSINPKIRASGAFVITHRNAHPEETMKWVDYWYSEEGMKLFFMGVEGGTFRSLGEDRYEYVEDITHNPSGLTLDEAVGQHLAWPGAGQPTVQTEKFSKGGASYPSALEATAKVNAHFPKEVWAAFTYTSDESDVMASVGNDLTTYVNEMTVKFITGAAPFTEWGAYTDTLKRMGLEQYMQTYRQAYDRYMQ</sequence>
<gene>
    <name evidence="7" type="ORF">FE782_13040</name>
</gene>
<dbReference type="AlphaFoldDB" id="A0A5R9G9Q5"/>
<feature type="chain" id="PRO_5024466442" evidence="6">
    <location>
        <begin position="38"/>
        <end position="539"/>
    </location>
</feature>
<dbReference type="Pfam" id="PF01547">
    <property type="entry name" value="SBP_bac_1"/>
    <property type="match status" value="1"/>
</dbReference>
<evidence type="ECO:0000256" key="5">
    <source>
        <dbReference type="ARBA" id="ARBA00023288"/>
    </source>
</evidence>